<evidence type="ECO:0008006" key="3">
    <source>
        <dbReference type="Google" id="ProtNLM"/>
    </source>
</evidence>
<sequence>MCIYPYMYMYIYSKYKFKQKTQTKLSIFFIHETKIYILIIYCFIALLCCFHSKDINFWVYAECRYNRDVQLESFLSNILVLLPLLHNSHLLNLHLMPC</sequence>
<protein>
    <recommendedName>
        <fullName evidence="3">Transmembrane protein</fullName>
    </recommendedName>
</protein>
<dbReference type="AlphaFoldDB" id="I3S281"/>
<evidence type="ECO:0000313" key="2">
    <source>
        <dbReference type="EMBL" id="AFK34373.1"/>
    </source>
</evidence>
<proteinExistence type="evidence at transcript level"/>
<keyword evidence="1" id="KW-0812">Transmembrane</keyword>
<evidence type="ECO:0000256" key="1">
    <source>
        <dbReference type="SAM" id="Phobius"/>
    </source>
</evidence>
<feature type="transmembrane region" description="Helical" evidence="1">
    <location>
        <begin position="35"/>
        <end position="53"/>
    </location>
</feature>
<dbReference type="EMBL" id="BT134578">
    <property type="protein sequence ID" value="AFK34373.1"/>
    <property type="molecule type" value="mRNA"/>
</dbReference>
<organism evidence="2">
    <name type="scientific">Medicago truncatula</name>
    <name type="common">Barrel medic</name>
    <name type="synonym">Medicago tribuloides</name>
    <dbReference type="NCBI Taxonomy" id="3880"/>
    <lineage>
        <taxon>Eukaryota</taxon>
        <taxon>Viridiplantae</taxon>
        <taxon>Streptophyta</taxon>
        <taxon>Embryophyta</taxon>
        <taxon>Tracheophyta</taxon>
        <taxon>Spermatophyta</taxon>
        <taxon>Magnoliopsida</taxon>
        <taxon>eudicotyledons</taxon>
        <taxon>Gunneridae</taxon>
        <taxon>Pentapetalae</taxon>
        <taxon>rosids</taxon>
        <taxon>fabids</taxon>
        <taxon>Fabales</taxon>
        <taxon>Fabaceae</taxon>
        <taxon>Papilionoideae</taxon>
        <taxon>50 kb inversion clade</taxon>
        <taxon>NPAAA clade</taxon>
        <taxon>Hologalegina</taxon>
        <taxon>IRL clade</taxon>
        <taxon>Trifolieae</taxon>
        <taxon>Medicago</taxon>
    </lineage>
</organism>
<keyword evidence="1" id="KW-1133">Transmembrane helix</keyword>
<reference evidence="2" key="1">
    <citation type="submission" date="2012-05" db="EMBL/GenBank/DDBJ databases">
        <authorList>
            <person name="Krishnakumar V."/>
            <person name="Cheung F."/>
            <person name="Xiao Y."/>
            <person name="Chan A."/>
            <person name="Moskal W.A."/>
            <person name="Town C.D."/>
        </authorList>
    </citation>
    <scope>NUCLEOTIDE SEQUENCE</scope>
</reference>
<keyword evidence="1" id="KW-0472">Membrane</keyword>
<name>I3S281_MEDTR</name>
<accession>I3S281</accession>